<comment type="cofactor">
    <cofactor evidence="10">
        <name>Zn(2+)</name>
        <dbReference type="ChEBI" id="CHEBI:29105"/>
    </cofactor>
</comment>
<evidence type="ECO:0000313" key="11">
    <source>
        <dbReference type="EMBL" id="SDN02029.1"/>
    </source>
</evidence>
<keyword evidence="10" id="KW-0460">Magnesium</keyword>
<protein>
    <recommendedName>
        <fullName evidence="6 7">D,D-heptose 1,7-bisphosphate phosphatase</fullName>
        <ecNumber evidence="7">3.1.3.-</ecNumber>
    </recommendedName>
</protein>
<dbReference type="RefSeq" id="WP_091651221.1">
    <property type="nucleotide sequence ID" value="NZ_FNHQ01000020.1"/>
</dbReference>
<dbReference type="InterPro" id="IPR023214">
    <property type="entry name" value="HAD_sf"/>
</dbReference>
<evidence type="ECO:0000256" key="10">
    <source>
        <dbReference type="PIRSR" id="PIRSR004682-4"/>
    </source>
</evidence>
<evidence type="ECO:0000256" key="1">
    <source>
        <dbReference type="ARBA" id="ARBA00004496"/>
    </source>
</evidence>
<keyword evidence="12" id="KW-1185">Reference proteome</keyword>
<keyword evidence="3 10" id="KW-0479">Metal-binding</keyword>
<organism evidence="11 12">
    <name type="scientific">Megasphaera paucivorans</name>
    <dbReference type="NCBI Taxonomy" id="349095"/>
    <lineage>
        <taxon>Bacteria</taxon>
        <taxon>Bacillati</taxon>
        <taxon>Bacillota</taxon>
        <taxon>Negativicutes</taxon>
        <taxon>Veillonellales</taxon>
        <taxon>Veillonellaceae</taxon>
        <taxon>Megasphaera</taxon>
    </lineage>
</organism>
<dbReference type="CDD" id="cd07503">
    <property type="entry name" value="HAD_HisB-N"/>
    <property type="match status" value="1"/>
</dbReference>
<dbReference type="Pfam" id="PF13242">
    <property type="entry name" value="Hydrolase_like"/>
    <property type="match status" value="1"/>
</dbReference>
<dbReference type="GO" id="GO:0016791">
    <property type="term" value="F:phosphatase activity"/>
    <property type="evidence" value="ECO:0007669"/>
    <property type="project" value="InterPro"/>
</dbReference>
<evidence type="ECO:0000256" key="4">
    <source>
        <dbReference type="ARBA" id="ARBA00022801"/>
    </source>
</evidence>
<feature type="site" description="Contributes to substrate recognition" evidence="9">
    <location>
        <position position="107"/>
    </location>
</feature>
<feature type="active site" description="Nucleophile" evidence="8">
    <location>
        <position position="8"/>
    </location>
</feature>
<dbReference type="GO" id="GO:0005975">
    <property type="term" value="P:carbohydrate metabolic process"/>
    <property type="evidence" value="ECO:0007669"/>
    <property type="project" value="InterPro"/>
</dbReference>
<comment type="subcellular location">
    <subcellularLocation>
        <location evidence="1 7">Cytoplasm</location>
    </subcellularLocation>
</comment>
<dbReference type="OrthoDB" id="9801899at2"/>
<evidence type="ECO:0000313" key="12">
    <source>
        <dbReference type="Proteomes" id="UP000199309"/>
    </source>
</evidence>
<dbReference type="InterPro" id="IPR004446">
    <property type="entry name" value="Heptose_bisP_phosphatase"/>
</dbReference>
<dbReference type="AlphaFoldDB" id="A0A1G9XYZ5"/>
<feature type="site" description="Stabilizes the phosphoryl group" evidence="9">
    <location>
        <position position="108"/>
    </location>
</feature>
<proteinExistence type="inferred from homology"/>
<evidence type="ECO:0000256" key="7">
    <source>
        <dbReference type="PIRNR" id="PIRNR004682"/>
    </source>
</evidence>
<evidence type="ECO:0000256" key="8">
    <source>
        <dbReference type="PIRSR" id="PIRSR004682-1"/>
    </source>
</evidence>
<dbReference type="NCBIfam" id="TIGR01662">
    <property type="entry name" value="HAD-SF-IIIA"/>
    <property type="match status" value="1"/>
</dbReference>
<feature type="binding site" evidence="10">
    <location>
        <position position="8"/>
    </location>
    <ligand>
        <name>Mg(2+)</name>
        <dbReference type="ChEBI" id="CHEBI:18420"/>
    </ligand>
</feature>
<sequence length="173" mass="19245">MRKAAFFDRDGVLNKDIHYLHRPGDVIWVKGAKEGLAHLNQLGYLVIVVTNQSGVARGYYTEDDVKKLHCWMSQEIAAAGGCITEFYYCPFLEGAADPSYNKKSDWRKPAPGMVLQAVKDYDLDISQSFLIGDSTSDMECAKAAGLPGYLFTGGRLDEFIDSVLEKRNAHESL</sequence>
<dbReference type="PIRSF" id="PIRSF004682">
    <property type="entry name" value="GmhB"/>
    <property type="match status" value="1"/>
</dbReference>
<comment type="cofactor">
    <cofactor evidence="10">
        <name>Mg(2+)</name>
        <dbReference type="ChEBI" id="CHEBI:18420"/>
    </cofactor>
</comment>
<dbReference type="GO" id="GO:0005737">
    <property type="term" value="C:cytoplasm"/>
    <property type="evidence" value="ECO:0007669"/>
    <property type="project" value="UniProtKB-SubCell"/>
</dbReference>
<feature type="site" description="Stabilizes the phosphoryl group" evidence="9">
    <location>
        <position position="50"/>
    </location>
</feature>
<name>A0A1G9XYZ5_9FIRM</name>
<dbReference type="NCBIfam" id="TIGR01656">
    <property type="entry name" value="Histidinol-ppas"/>
    <property type="match status" value="1"/>
</dbReference>
<dbReference type="EMBL" id="FNHQ01000020">
    <property type="protein sequence ID" value="SDN02029.1"/>
    <property type="molecule type" value="Genomic_DNA"/>
</dbReference>
<feature type="binding site" evidence="10">
    <location>
        <position position="89"/>
    </location>
    <ligand>
        <name>Zn(2+)</name>
        <dbReference type="ChEBI" id="CHEBI:29105"/>
    </ligand>
</feature>
<feature type="binding site" evidence="10">
    <location>
        <position position="10"/>
    </location>
    <ligand>
        <name>Mg(2+)</name>
        <dbReference type="ChEBI" id="CHEBI:18420"/>
    </ligand>
</feature>
<feature type="binding site" evidence="10">
    <location>
        <position position="133"/>
    </location>
    <ligand>
        <name>Mg(2+)</name>
        <dbReference type="ChEBI" id="CHEBI:18420"/>
    </ligand>
</feature>
<reference evidence="11 12" key="1">
    <citation type="submission" date="2016-10" db="EMBL/GenBank/DDBJ databases">
        <authorList>
            <person name="de Groot N.N."/>
        </authorList>
    </citation>
    <scope>NUCLEOTIDE SEQUENCE [LARGE SCALE GENOMIC DNA]</scope>
    <source>
        <strain evidence="11 12">DSM 16981</strain>
    </source>
</reference>
<gene>
    <name evidence="11" type="ORF">SAMN05660299_01951</name>
</gene>
<dbReference type="PANTHER" id="PTHR42891:SF1">
    <property type="entry name" value="D-GLYCERO-BETA-D-MANNO-HEPTOSE-1,7-BISPHOSPHATE 7-PHOSPHATASE"/>
    <property type="match status" value="1"/>
</dbReference>
<dbReference type="InterPro" id="IPR006549">
    <property type="entry name" value="HAD-SF_hydro_IIIA"/>
</dbReference>
<evidence type="ECO:0000256" key="5">
    <source>
        <dbReference type="ARBA" id="ARBA00023277"/>
    </source>
</evidence>
<dbReference type="Proteomes" id="UP000199309">
    <property type="component" value="Unassembled WGS sequence"/>
</dbReference>
<keyword evidence="4 7" id="KW-0378">Hydrolase</keyword>
<dbReference type="InterPro" id="IPR036412">
    <property type="entry name" value="HAD-like_sf"/>
</dbReference>
<dbReference type="EC" id="3.1.3.-" evidence="7"/>
<dbReference type="GO" id="GO:0046872">
    <property type="term" value="F:metal ion binding"/>
    <property type="evidence" value="ECO:0007669"/>
    <property type="project" value="UniProtKB-KW"/>
</dbReference>
<dbReference type="SUPFAM" id="SSF56784">
    <property type="entry name" value="HAD-like"/>
    <property type="match status" value="1"/>
</dbReference>
<keyword evidence="10" id="KW-0862">Zinc</keyword>
<comment type="similarity">
    <text evidence="7">Belongs to the gmhB family.</text>
</comment>
<dbReference type="STRING" id="349095.SAMN05660299_01951"/>
<accession>A0A1G9XYZ5</accession>
<evidence type="ECO:0000256" key="9">
    <source>
        <dbReference type="PIRSR" id="PIRSR004682-3"/>
    </source>
</evidence>
<dbReference type="InterPro" id="IPR006543">
    <property type="entry name" value="Histidinol-phos"/>
</dbReference>
<keyword evidence="5 7" id="KW-0119">Carbohydrate metabolism</keyword>
<dbReference type="PANTHER" id="PTHR42891">
    <property type="entry name" value="D-GLYCERO-BETA-D-MANNO-HEPTOSE-1,7-BISPHOSPHATE 7-PHOSPHATASE"/>
    <property type="match status" value="1"/>
</dbReference>
<evidence type="ECO:0000256" key="6">
    <source>
        <dbReference type="ARBA" id="ARBA00031828"/>
    </source>
</evidence>
<feature type="active site" description="Proton donor" evidence="8">
    <location>
        <position position="10"/>
    </location>
</feature>
<keyword evidence="2 7" id="KW-0963">Cytoplasm</keyword>
<evidence type="ECO:0000256" key="3">
    <source>
        <dbReference type="ARBA" id="ARBA00022723"/>
    </source>
</evidence>
<dbReference type="Gene3D" id="3.40.50.1000">
    <property type="entry name" value="HAD superfamily/HAD-like"/>
    <property type="match status" value="1"/>
</dbReference>
<evidence type="ECO:0000256" key="2">
    <source>
        <dbReference type="ARBA" id="ARBA00022490"/>
    </source>
</evidence>